<dbReference type="Proteomes" id="UP000277457">
    <property type="component" value="Unassembled WGS sequence"/>
</dbReference>
<evidence type="ECO:0000256" key="4">
    <source>
        <dbReference type="ARBA" id="ARBA00023125"/>
    </source>
</evidence>
<dbReference type="Gene3D" id="1.10.1740.10">
    <property type="match status" value="1"/>
</dbReference>
<evidence type="ECO:0000256" key="1">
    <source>
        <dbReference type="ARBA" id="ARBA00010641"/>
    </source>
</evidence>
<dbReference type="AlphaFoldDB" id="A0A662D014"/>
<accession>A0A662D014</accession>
<dbReference type="SUPFAM" id="SSF88659">
    <property type="entry name" value="Sigma3 and sigma4 domains of RNA polymerase sigma factors"/>
    <property type="match status" value="1"/>
</dbReference>
<evidence type="ECO:0000313" key="8">
    <source>
        <dbReference type="EMBL" id="RLE07660.1"/>
    </source>
</evidence>
<dbReference type="InterPro" id="IPR036388">
    <property type="entry name" value="WH-like_DNA-bd_sf"/>
</dbReference>
<reference evidence="8 9" key="1">
    <citation type="submission" date="2018-06" db="EMBL/GenBank/DDBJ databases">
        <title>Extensive metabolic versatility and redundancy in microbially diverse, dynamic hydrothermal sediments.</title>
        <authorList>
            <person name="Dombrowski N."/>
            <person name="Teske A."/>
            <person name="Baker B.J."/>
        </authorList>
    </citation>
    <scope>NUCLEOTIDE SEQUENCE [LARGE SCALE GENOMIC DNA]</scope>
    <source>
        <strain evidence="8">B7_G13</strain>
    </source>
</reference>
<dbReference type="CDD" id="cd06171">
    <property type="entry name" value="Sigma70_r4"/>
    <property type="match status" value="1"/>
</dbReference>
<dbReference type="InterPro" id="IPR013325">
    <property type="entry name" value="RNA_pol_sigma_r2"/>
</dbReference>
<dbReference type="GO" id="GO:0006352">
    <property type="term" value="P:DNA-templated transcription initiation"/>
    <property type="evidence" value="ECO:0007669"/>
    <property type="project" value="InterPro"/>
</dbReference>
<protein>
    <submittedName>
        <fullName evidence="8">RNA polymerase subunit sigma-24</fullName>
    </submittedName>
</protein>
<proteinExistence type="inferred from homology"/>
<keyword evidence="3" id="KW-0731">Sigma factor</keyword>
<name>A0A662D014_UNCAE</name>
<dbReference type="InterPro" id="IPR039425">
    <property type="entry name" value="RNA_pol_sigma-70-like"/>
</dbReference>
<evidence type="ECO:0000259" key="6">
    <source>
        <dbReference type="Pfam" id="PF04542"/>
    </source>
</evidence>
<evidence type="ECO:0000259" key="7">
    <source>
        <dbReference type="Pfam" id="PF08281"/>
    </source>
</evidence>
<dbReference type="GO" id="GO:0003677">
    <property type="term" value="F:DNA binding"/>
    <property type="evidence" value="ECO:0007669"/>
    <property type="project" value="UniProtKB-KW"/>
</dbReference>
<dbReference type="Pfam" id="PF08281">
    <property type="entry name" value="Sigma70_r4_2"/>
    <property type="match status" value="1"/>
</dbReference>
<dbReference type="SUPFAM" id="SSF88946">
    <property type="entry name" value="Sigma2 domain of RNA polymerase sigma factors"/>
    <property type="match status" value="1"/>
</dbReference>
<keyword evidence="2" id="KW-0805">Transcription regulation</keyword>
<comment type="caution">
    <text evidence="8">The sequence shown here is derived from an EMBL/GenBank/DDBJ whole genome shotgun (WGS) entry which is preliminary data.</text>
</comment>
<gene>
    <name evidence="8" type="ORF">DRZ78_02595</name>
</gene>
<keyword evidence="4" id="KW-0238">DNA-binding</keyword>
<feature type="domain" description="RNA polymerase sigma factor 70 region 4 type 2" evidence="7">
    <location>
        <begin position="134"/>
        <end position="183"/>
    </location>
</feature>
<comment type="similarity">
    <text evidence="1">Belongs to the sigma-70 factor family. ECF subfamily.</text>
</comment>
<dbReference type="PANTHER" id="PTHR43133:SF8">
    <property type="entry name" value="RNA POLYMERASE SIGMA FACTOR HI_1459-RELATED"/>
    <property type="match status" value="1"/>
</dbReference>
<evidence type="ECO:0000256" key="5">
    <source>
        <dbReference type="ARBA" id="ARBA00023163"/>
    </source>
</evidence>
<dbReference type="Pfam" id="PF04542">
    <property type="entry name" value="Sigma70_r2"/>
    <property type="match status" value="1"/>
</dbReference>
<feature type="domain" description="RNA polymerase sigma-70 region 2" evidence="6">
    <location>
        <begin position="23"/>
        <end position="89"/>
    </location>
</feature>
<dbReference type="EMBL" id="QMPY01000077">
    <property type="protein sequence ID" value="RLE07660.1"/>
    <property type="molecule type" value="Genomic_DNA"/>
</dbReference>
<keyword evidence="5" id="KW-0804">Transcription</keyword>
<sequence>MLDPDARLMLKFKEGDVSSFEKLVKKYKENVVNIIYQFIGDRDEAEDLAIEVFLRVYQAGKRYKAKAKFATWLYKITTNLCLNEVRERTKLRTISLSKCISGKEGKEEELIDEIADPSPLPQQILEEKEKNALVRKTIDSLPAKQRIAIILRVYEGLSYKEISKILGCSIKSVERRLYWARTNLKKRLSPYLIDGKYDGGF</sequence>
<dbReference type="GO" id="GO:0016987">
    <property type="term" value="F:sigma factor activity"/>
    <property type="evidence" value="ECO:0007669"/>
    <property type="project" value="UniProtKB-KW"/>
</dbReference>
<dbReference type="InterPro" id="IPR013249">
    <property type="entry name" value="RNA_pol_sigma70_r4_t2"/>
</dbReference>
<dbReference type="PANTHER" id="PTHR43133">
    <property type="entry name" value="RNA POLYMERASE ECF-TYPE SIGMA FACTO"/>
    <property type="match status" value="1"/>
</dbReference>
<organism evidence="8 9">
    <name type="scientific">Aerophobetes bacterium</name>
    <dbReference type="NCBI Taxonomy" id="2030807"/>
    <lineage>
        <taxon>Bacteria</taxon>
        <taxon>Candidatus Aerophobota</taxon>
    </lineage>
</organism>
<evidence type="ECO:0000256" key="3">
    <source>
        <dbReference type="ARBA" id="ARBA00023082"/>
    </source>
</evidence>
<dbReference type="NCBIfam" id="TIGR02937">
    <property type="entry name" value="sigma70-ECF"/>
    <property type="match status" value="1"/>
</dbReference>
<evidence type="ECO:0000313" key="9">
    <source>
        <dbReference type="Proteomes" id="UP000277457"/>
    </source>
</evidence>
<dbReference type="InterPro" id="IPR007627">
    <property type="entry name" value="RNA_pol_sigma70_r2"/>
</dbReference>
<dbReference type="InterPro" id="IPR013324">
    <property type="entry name" value="RNA_pol_sigma_r3/r4-like"/>
</dbReference>
<dbReference type="InterPro" id="IPR014284">
    <property type="entry name" value="RNA_pol_sigma-70_dom"/>
</dbReference>
<dbReference type="Gene3D" id="1.10.10.10">
    <property type="entry name" value="Winged helix-like DNA-binding domain superfamily/Winged helix DNA-binding domain"/>
    <property type="match status" value="1"/>
</dbReference>
<evidence type="ECO:0000256" key="2">
    <source>
        <dbReference type="ARBA" id="ARBA00023015"/>
    </source>
</evidence>